<organism evidence="1">
    <name type="scientific">marine sediment metagenome</name>
    <dbReference type="NCBI Taxonomy" id="412755"/>
    <lineage>
        <taxon>unclassified sequences</taxon>
        <taxon>metagenomes</taxon>
        <taxon>ecological metagenomes</taxon>
    </lineage>
</organism>
<dbReference type="EMBL" id="BARS01022981">
    <property type="protein sequence ID" value="GAG06240.1"/>
    <property type="molecule type" value="Genomic_DNA"/>
</dbReference>
<proteinExistence type="predicted"/>
<protein>
    <submittedName>
        <fullName evidence="1">Uncharacterized protein</fullName>
    </submittedName>
</protein>
<sequence>MVYKIISEYRNDVIHEITMYKYNLNHDVMMRYVYEAEANTLDILTQTHGIESKCVSYDTRSGTKPWYQYGNKPEMRKLF</sequence>
<gene>
    <name evidence="1" type="ORF">S01H1_36657</name>
</gene>
<comment type="caution">
    <text evidence="1">The sequence shown here is derived from an EMBL/GenBank/DDBJ whole genome shotgun (WGS) entry which is preliminary data.</text>
</comment>
<name>X0UKT7_9ZZZZ</name>
<accession>X0UKT7</accession>
<reference evidence="1" key="1">
    <citation type="journal article" date="2014" name="Front. Microbiol.">
        <title>High frequency of phylogenetically diverse reductive dehalogenase-homologous genes in deep subseafloor sedimentary metagenomes.</title>
        <authorList>
            <person name="Kawai M."/>
            <person name="Futagami T."/>
            <person name="Toyoda A."/>
            <person name="Takaki Y."/>
            <person name="Nishi S."/>
            <person name="Hori S."/>
            <person name="Arai W."/>
            <person name="Tsubouchi T."/>
            <person name="Morono Y."/>
            <person name="Uchiyama I."/>
            <person name="Ito T."/>
            <person name="Fujiyama A."/>
            <person name="Inagaki F."/>
            <person name="Takami H."/>
        </authorList>
    </citation>
    <scope>NUCLEOTIDE SEQUENCE</scope>
    <source>
        <strain evidence="1">Expedition CK06-06</strain>
    </source>
</reference>
<dbReference type="AlphaFoldDB" id="X0UKT7"/>
<evidence type="ECO:0000313" key="1">
    <source>
        <dbReference type="EMBL" id="GAG06240.1"/>
    </source>
</evidence>